<keyword evidence="8" id="KW-1185">Reference proteome</keyword>
<dbReference type="InParanoid" id="L9LA14"/>
<evidence type="ECO:0000256" key="1">
    <source>
        <dbReference type="ARBA" id="ARBA00022980"/>
    </source>
</evidence>
<keyword evidence="6" id="KW-0812">Transmembrane</keyword>
<dbReference type="GO" id="GO:1990904">
    <property type="term" value="C:ribonucleoprotein complex"/>
    <property type="evidence" value="ECO:0007669"/>
    <property type="project" value="UniProtKB-KW"/>
</dbReference>
<comment type="subunit">
    <text evidence="4">Component of the large ribosomal subunit.</text>
</comment>
<evidence type="ECO:0000256" key="5">
    <source>
        <dbReference type="SAM" id="MobiDB-lite"/>
    </source>
</evidence>
<keyword evidence="6" id="KW-1133">Transmembrane helix</keyword>
<dbReference type="GO" id="GO:0003735">
    <property type="term" value="F:structural constituent of ribosome"/>
    <property type="evidence" value="ECO:0007669"/>
    <property type="project" value="UniProtKB-UniRule"/>
</dbReference>
<keyword evidence="1 4" id="KW-0689">Ribosomal protein</keyword>
<accession>L9LA14</accession>
<dbReference type="InterPro" id="IPR007836">
    <property type="entry name" value="Ribosomal_eS32"/>
</dbReference>
<dbReference type="Proteomes" id="UP000011518">
    <property type="component" value="Unassembled WGS sequence"/>
</dbReference>
<dbReference type="GO" id="GO:0006412">
    <property type="term" value="P:translation"/>
    <property type="evidence" value="ECO:0007669"/>
    <property type="project" value="InterPro"/>
</dbReference>
<keyword evidence="2 4" id="KW-0687">Ribonucleoprotein</keyword>
<dbReference type="AlphaFoldDB" id="L9LA14"/>
<reference evidence="8" key="2">
    <citation type="journal article" date="2013" name="Nat. Commun.">
        <title>Genome of the Chinese tree shrew.</title>
        <authorList>
            <person name="Fan Y."/>
            <person name="Huang Z.Y."/>
            <person name="Cao C.C."/>
            <person name="Chen C.S."/>
            <person name="Chen Y.X."/>
            <person name="Fan D.D."/>
            <person name="He J."/>
            <person name="Hou H.L."/>
            <person name="Hu L."/>
            <person name="Hu X.T."/>
            <person name="Jiang X.T."/>
            <person name="Lai R."/>
            <person name="Lang Y.S."/>
            <person name="Liang B."/>
            <person name="Liao S.G."/>
            <person name="Mu D."/>
            <person name="Ma Y.Y."/>
            <person name="Niu Y.Y."/>
            <person name="Sun X.Q."/>
            <person name="Xia J.Q."/>
            <person name="Xiao J."/>
            <person name="Xiong Z.Q."/>
            <person name="Xu L."/>
            <person name="Yang L."/>
            <person name="Zhang Y."/>
            <person name="Zhao W."/>
            <person name="Zhao X.D."/>
            <person name="Zheng Y.T."/>
            <person name="Zhou J.M."/>
            <person name="Zhu Y.B."/>
            <person name="Zhang G.J."/>
            <person name="Wang J."/>
            <person name="Yao Y.G."/>
        </authorList>
    </citation>
    <scope>NUCLEOTIDE SEQUENCE [LARGE SCALE GENOMIC DNA]</scope>
</reference>
<proteinExistence type="inferred from homology"/>
<evidence type="ECO:0000313" key="8">
    <source>
        <dbReference type="Proteomes" id="UP000011518"/>
    </source>
</evidence>
<dbReference type="Pfam" id="PF05162">
    <property type="entry name" value="Ribosomal_L41"/>
    <property type="match status" value="1"/>
</dbReference>
<comment type="similarity">
    <text evidence="3 4">Belongs to the eukaryotic ribosomal protein eS32 family.</text>
</comment>
<organism evidence="7 8">
    <name type="scientific">Tupaia chinensis</name>
    <name type="common">Chinese tree shrew</name>
    <name type="synonym">Tupaia belangeri chinensis</name>
    <dbReference type="NCBI Taxonomy" id="246437"/>
    <lineage>
        <taxon>Eukaryota</taxon>
        <taxon>Metazoa</taxon>
        <taxon>Chordata</taxon>
        <taxon>Craniata</taxon>
        <taxon>Vertebrata</taxon>
        <taxon>Euteleostomi</taxon>
        <taxon>Mammalia</taxon>
        <taxon>Eutheria</taxon>
        <taxon>Euarchontoglires</taxon>
        <taxon>Scandentia</taxon>
        <taxon>Tupaiidae</taxon>
        <taxon>Tupaia</taxon>
    </lineage>
</organism>
<feature type="transmembrane region" description="Helical" evidence="6">
    <location>
        <begin position="77"/>
        <end position="104"/>
    </location>
</feature>
<feature type="region of interest" description="Disordered" evidence="5">
    <location>
        <begin position="18"/>
        <end position="50"/>
    </location>
</feature>
<sequence>MTAKWRKKQMCRLKCERRKMRQRSEKTASMCASGGHSSRNRMSEAQDAELQGAPGDTWVSVLCPINQHKKGTTGSSFVHSSIFSSTVIAFLMGFVAFFTIFVSIDVHCGGDIQLLQTKTRAKRAVHIYYAG</sequence>
<evidence type="ECO:0000256" key="6">
    <source>
        <dbReference type="SAM" id="Phobius"/>
    </source>
</evidence>
<dbReference type="GO" id="GO:0005840">
    <property type="term" value="C:ribosome"/>
    <property type="evidence" value="ECO:0007669"/>
    <property type="project" value="UniProtKB-KW"/>
</dbReference>
<protein>
    <recommendedName>
        <fullName evidence="4">60S ribosomal protein L41</fullName>
    </recommendedName>
</protein>
<reference evidence="8" key="1">
    <citation type="submission" date="2012-07" db="EMBL/GenBank/DDBJ databases">
        <title>Genome of the Chinese tree shrew, a rising model animal genetically related to primates.</title>
        <authorList>
            <person name="Zhang G."/>
            <person name="Fan Y."/>
            <person name="Yao Y."/>
            <person name="Huang Z."/>
        </authorList>
    </citation>
    <scope>NUCLEOTIDE SEQUENCE [LARGE SCALE GENOMIC DNA]</scope>
</reference>
<evidence type="ECO:0000313" key="7">
    <source>
        <dbReference type="EMBL" id="ELW71940.1"/>
    </source>
</evidence>
<gene>
    <name evidence="7" type="ORF">TREES_T100008370</name>
</gene>
<evidence type="ECO:0000256" key="4">
    <source>
        <dbReference type="RuleBase" id="RU368055"/>
    </source>
</evidence>
<dbReference type="EMBL" id="KB320452">
    <property type="protein sequence ID" value="ELW71940.1"/>
    <property type="molecule type" value="Genomic_DNA"/>
</dbReference>
<name>L9LA14_TUPCH</name>
<keyword evidence="6" id="KW-0472">Membrane</keyword>
<evidence type="ECO:0000256" key="2">
    <source>
        <dbReference type="ARBA" id="ARBA00023274"/>
    </source>
</evidence>
<evidence type="ECO:0000256" key="3">
    <source>
        <dbReference type="ARBA" id="ARBA00043969"/>
    </source>
</evidence>